<gene>
    <name evidence="1" type="ORF">H206_05507</name>
</gene>
<dbReference type="EMBL" id="MTKO01000016">
    <property type="protein sequence ID" value="RWX47897.1"/>
    <property type="molecule type" value="Genomic_DNA"/>
</dbReference>
<accession>A0A444J497</accession>
<dbReference type="Proteomes" id="UP000287853">
    <property type="component" value="Unassembled WGS sequence"/>
</dbReference>
<reference evidence="1 2" key="1">
    <citation type="submission" date="2017-01" db="EMBL/GenBank/DDBJ databases">
        <title>The cable genome- insights into the physiology and evolution of filamentous bacteria capable of sulfide oxidation via long distance electron transfer.</title>
        <authorList>
            <person name="Schreiber L."/>
            <person name="Bjerg J.T."/>
            <person name="Boggild A."/>
            <person name="Van De Vossenberg J."/>
            <person name="Meysman F."/>
            <person name="Nielsen L.P."/>
            <person name="Schramm A."/>
            <person name="Kjeldsen K.U."/>
        </authorList>
    </citation>
    <scope>NUCLEOTIDE SEQUENCE [LARGE SCALE GENOMIC DNA]</scope>
    <source>
        <strain evidence="1">MCF</strain>
    </source>
</reference>
<protein>
    <submittedName>
        <fullName evidence="1">Uncharacterized protein</fullName>
    </submittedName>
</protein>
<organism evidence="1 2">
    <name type="scientific">Candidatus Electrothrix aarhusensis</name>
    <dbReference type="NCBI Taxonomy" id="1859131"/>
    <lineage>
        <taxon>Bacteria</taxon>
        <taxon>Pseudomonadati</taxon>
        <taxon>Thermodesulfobacteriota</taxon>
        <taxon>Desulfobulbia</taxon>
        <taxon>Desulfobulbales</taxon>
        <taxon>Desulfobulbaceae</taxon>
        <taxon>Candidatus Electrothrix</taxon>
    </lineage>
</organism>
<proteinExistence type="predicted"/>
<dbReference type="AlphaFoldDB" id="A0A444J497"/>
<name>A0A444J497_9BACT</name>
<evidence type="ECO:0000313" key="2">
    <source>
        <dbReference type="Proteomes" id="UP000287853"/>
    </source>
</evidence>
<keyword evidence="2" id="KW-1185">Reference proteome</keyword>
<evidence type="ECO:0000313" key="1">
    <source>
        <dbReference type="EMBL" id="RWX47897.1"/>
    </source>
</evidence>
<sequence length="79" mass="8622">MSVFPNSGYSGCGVISSSYLHGWLPGRIHCSWNPAHRPHQSQSFPPPGDSILRGCRFSSLRIFTSRTPNTETASCPSIT</sequence>
<comment type="caution">
    <text evidence="1">The sequence shown here is derived from an EMBL/GenBank/DDBJ whole genome shotgun (WGS) entry which is preliminary data.</text>
</comment>